<dbReference type="PROSITE" id="PS50887">
    <property type="entry name" value="GGDEF"/>
    <property type="match status" value="1"/>
</dbReference>
<dbReference type="InterPro" id="IPR001633">
    <property type="entry name" value="EAL_dom"/>
</dbReference>
<dbReference type="CDD" id="cd01949">
    <property type="entry name" value="GGDEF"/>
    <property type="match status" value="1"/>
</dbReference>
<dbReference type="Pfam" id="PF00563">
    <property type="entry name" value="EAL"/>
    <property type="match status" value="1"/>
</dbReference>
<dbReference type="SMART" id="SM00267">
    <property type="entry name" value="GGDEF"/>
    <property type="match status" value="1"/>
</dbReference>
<feature type="domain" description="GGDEF" evidence="3">
    <location>
        <begin position="352"/>
        <end position="486"/>
    </location>
</feature>
<dbReference type="Pfam" id="PF00990">
    <property type="entry name" value="GGDEF"/>
    <property type="match status" value="1"/>
</dbReference>
<feature type="transmembrane region" description="Helical" evidence="1">
    <location>
        <begin position="287"/>
        <end position="309"/>
    </location>
</feature>
<dbReference type="Proteomes" id="UP000305709">
    <property type="component" value="Unassembled WGS sequence"/>
</dbReference>
<dbReference type="SUPFAM" id="SSF55073">
    <property type="entry name" value="Nucleotide cyclase"/>
    <property type="match status" value="1"/>
</dbReference>
<proteinExistence type="predicted"/>
<comment type="caution">
    <text evidence="4">The sequence shown here is derived from an EMBL/GenBank/DDBJ whole genome shotgun (WGS) entry which is preliminary data.</text>
</comment>
<dbReference type="InterPro" id="IPR007892">
    <property type="entry name" value="CHASE4"/>
</dbReference>
<keyword evidence="1" id="KW-1133">Transmembrane helix</keyword>
<evidence type="ECO:0000313" key="4">
    <source>
        <dbReference type="EMBL" id="TNC68787.1"/>
    </source>
</evidence>
<dbReference type="EMBL" id="VDFV01000023">
    <property type="protein sequence ID" value="TNC68787.1"/>
    <property type="molecule type" value="Genomic_DNA"/>
</dbReference>
<dbReference type="InterPro" id="IPR050706">
    <property type="entry name" value="Cyclic-di-GMP_PDE-like"/>
</dbReference>
<feature type="domain" description="EAL" evidence="2">
    <location>
        <begin position="494"/>
        <end position="744"/>
    </location>
</feature>
<dbReference type="OrthoDB" id="9814202at2"/>
<dbReference type="SUPFAM" id="SSF141868">
    <property type="entry name" value="EAL domain-like"/>
    <property type="match status" value="1"/>
</dbReference>
<keyword evidence="1" id="KW-0812">Transmembrane</keyword>
<dbReference type="CDD" id="cd01948">
    <property type="entry name" value="EAL"/>
    <property type="match status" value="1"/>
</dbReference>
<evidence type="ECO:0000256" key="1">
    <source>
        <dbReference type="SAM" id="Phobius"/>
    </source>
</evidence>
<sequence length="750" mass="81676">MVLPYPRRNGLSSSVLLRVESSSCGRTRSERWTRGGPGMHRLPARIAAVMVGTILVFVVTLAVSVLWLTRTLDDQARDNSIARVQNASETLLAKTRMLTLDYAKWDDAAVNVNRGNHFWMRDSIGTTAINGEAIQLAVIWGGLLPEDIGWTVGDRRAGRSGVLDPGLLGLAESRLAGVPLDRYEGTAFFTWHGGNLYALAAARVEHLTQRGGRPVESDRVARLAMGYRLSGQILEELGRSLVVSGLRLVRQAPSSGLSVPLDGGGDRPVAFLAWDDPRPGSEILRRLLPLLLAVMVGTAGLVATGMMLVRRSARDLVEAERRSAVAARTDALTGLPNRAAFNEALAGHAREGERAILYLDLDDFKRINDSLGHAMGDAVVGRLGQRLRSLGGDNCLLARIGGDEFVFVLSGPEAEAGIQALATAVARELQTPVEIGGHHLRLRGSLGYAVQSRAGVAGSDLVRQADLAMYEAKRRRGGRPVAFGAMIEAADRDARAIEKALRAALRRPGQLSLLYQPISAAGARRLERAEALARWTSPELGPIPPDRFIAVAERSGLVVELGQALLGQLCDDLEERPELAVSFNVSPLQLLAPSFASDLIAELRRRRISPARIELELTERLLVDDPRLAAERMGELRAAGFRLALDDFGTGYSSIGYLREMSFDTLKIDRSFVTGLERCPERRALVKAMLDLAHALELQVVCEGIETDEELALVRDLGCDLVQGYHIDRPMNLGRLAERWLDQRHEAEPA</sequence>
<feature type="transmembrane region" description="Helical" evidence="1">
    <location>
        <begin position="45"/>
        <end position="68"/>
    </location>
</feature>
<dbReference type="AlphaFoldDB" id="A0A5C4NAB2"/>
<dbReference type="InterPro" id="IPR000160">
    <property type="entry name" value="GGDEF_dom"/>
</dbReference>
<evidence type="ECO:0000259" key="3">
    <source>
        <dbReference type="PROSITE" id="PS50887"/>
    </source>
</evidence>
<evidence type="ECO:0000259" key="2">
    <source>
        <dbReference type="PROSITE" id="PS50883"/>
    </source>
</evidence>
<dbReference type="Gene3D" id="3.20.20.450">
    <property type="entry name" value="EAL domain"/>
    <property type="match status" value="1"/>
</dbReference>
<dbReference type="InterPro" id="IPR043128">
    <property type="entry name" value="Rev_trsase/Diguanyl_cyclase"/>
</dbReference>
<protein>
    <submittedName>
        <fullName evidence="4">EAL domain-containing protein</fullName>
    </submittedName>
</protein>
<name>A0A5C4NAB2_9RHOB</name>
<evidence type="ECO:0000313" key="5">
    <source>
        <dbReference type="Proteomes" id="UP000305709"/>
    </source>
</evidence>
<dbReference type="SMART" id="SM00052">
    <property type="entry name" value="EAL"/>
    <property type="match status" value="1"/>
</dbReference>
<dbReference type="PANTHER" id="PTHR33121:SF79">
    <property type="entry name" value="CYCLIC DI-GMP PHOSPHODIESTERASE PDED-RELATED"/>
    <property type="match status" value="1"/>
</dbReference>
<organism evidence="4 5">
    <name type="scientific">Rubellimicrobium roseum</name>
    <dbReference type="NCBI Taxonomy" id="687525"/>
    <lineage>
        <taxon>Bacteria</taxon>
        <taxon>Pseudomonadati</taxon>
        <taxon>Pseudomonadota</taxon>
        <taxon>Alphaproteobacteria</taxon>
        <taxon>Rhodobacterales</taxon>
        <taxon>Roseobacteraceae</taxon>
        <taxon>Rubellimicrobium</taxon>
    </lineage>
</organism>
<accession>A0A5C4NAB2</accession>
<reference evidence="4 5" key="1">
    <citation type="submission" date="2019-06" db="EMBL/GenBank/DDBJ databases">
        <authorList>
            <person name="Jiang L."/>
        </authorList>
    </citation>
    <scope>NUCLEOTIDE SEQUENCE [LARGE SCALE GENOMIC DNA]</scope>
    <source>
        <strain evidence="4 5">YIM 48858</strain>
    </source>
</reference>
<keyword evidence="1" id="KW-0472">Membrane</keyword>
<keyword evidence="5" id="KW-1185">Reference proteome</keyword>
<dbReference type="GO" id="GO:0071111">
    <property type="term" value="F:cyclic-guanylate-specific phosphodiesterase activity"/>
    <property type="evidence" value="ECO:0007669"/>
    <property type="project" value="InterPro"/>
</dbReference>
<dbReference type="PANTHER" id="PTHR33121">
    <property type="entry name" value="CYCLIC DI-GMP PHOSPHODIESTERASE PDEF"/>
    <property type="match status" value="1"/>
</dbReference>
<gene>
    <name evidence="4" type="ORF">FHG71_14275</name>
</gene>
<dbReference type="Pfam" id="PF05228">
    <property type="entry name" value="CHASE4"/>
    <property type="match status" value="1"/>
</dbReference>
<dbReference type="NCBIfam" id="TIGR00254">
    <property type="entry name" value="GGDEF"/>
    <property type="match status" value="1"/>
</dbReference>
<dbReference type="PROSITE" id="PS50883">
    <property type="entry name" value="EAL"/>
    <property type="match status" value="1"/>
</dbReference>
<dbReference type="Gene3D" id="3.30.70.270">
    <property type="match status" value="1"/>
</dbReference>
<dbReference type="InterPro" id="IPR035919">
    <property type="entry name" value="EAL_sf"/>
</dbReference>
<dbReference type="InterPro" id="IPR029787">
    <property type="entry name" value="Nucleotide_cyclase"/>
</dbReference>